<keyword evidence="1" id="KW-0812">Transmembrane</keyword>
<organism evidence="2 3">
    <name type="scientific">Pontibacter indicus</name>
    <dbReference type="NCBI Taxonomy" id="1317125"/>
    <lineage>
        <taxon>Bacteria</taxon>
        <taxon>Pseudomonadati</taxon>
        <taxon>Bacteroidota</taxon>
        <taxon>Cytophagia</taxon>
        <taxon>Cytophagales</taxon>
        <taxon>Hymenobacteraceae</taxon>
        <taxon>Pontibacter</taxon>
    </lineage>
</organism>
<gene>
    <name evidence="2" type="ORF">SAMN05444128_1101</name>
</gene>
<dbReference type="RefSeq" id="WP_076666447.1">
    <property type="nucleotide sequence ID" value="NZ_FTPP01000001.1"/>
</dbReference>
<evidence type="ECO:0000313" key="3">
    <source>
        <dbReference type="Proteomes" id="UP000187181"/>
    </source>
</evidence>
<keyword evidence="1" id="KW-0472">Membrane</keyword>
<keyword evidence="3" id="KW-1185">Reference proteome</keyword>
<dbReference type="STRING" id="1317125.SAMN05444128_1101"/>
<evidence type="ECO:0000313" key="2">
    <source>
        <dbReference type="EMBL" id="SIT82331.1"/>
    </source>
</evidence>
<dbReference type="EMBL" id="FTPP01000001">
    <property type="protein sequence ID" value="SIT82331.1"/>
    <property type="molecule type" value="Genomic_DNA"/>
</dbReference>
<evidence type="ECO:0000256" key="1">
    <source>
        <dbReference type="SAM" id="Phobius"/>
    </source>
</evidence>
<reference evidence="3" key="1">
    <citation type="submission" date="2017-01" db="EMBL/GenBank/DDBJ databases">
        <authorList>
            <person name="Varghese N."/>
            <person name="Submissions S."/>
        </authorList>
    </citation>
    <scope>NUCLEOTIDE SEQUENCE [LARGE SCALE GENOMIC DNA]</scope>
    <source>
        <strain evidence="3">LP100</strain>
    </source>
</reference>
<proteinExistence type="predicted"/>
<name>A0A1R3WWB9_9BACT</name>
<sequence>MKKHKGELEIDEDIKLESANWKAQRVAWVLMALVVIAALLGFTGNGGIGDLHRLKAGNSTEGLEVECERFLRRGAPSEFKVQLAPSSGDSHTDLQLSKNFYEKLEVDKVVPEPSEVFTHEQGITYRFASVNQPFTVIFYLKPKAMGSVPLHISTAGKKVNITPFIYP</sequence>
<feature type="transmembrane region" description="Helical" evidence="1">
    <location>
        <begin position="26"/>
        <end position="48"/>
    </location>
</feature>
<protein>
    <submittedName>
        <fullName evidence="2">Uncharacterized protein</fullName>
    </submittedName>
</protein>
<dbReference type="OrthoDB" id="852180at2"/>
<dbReference type="Proteomes" id="UP000187181">
    <property type="component" value="Unassembled WGS sequence"/>
</dbReference>
<keyword evidence="1" id="KW-1133">Transmembrane helix</keyword>
<accession>A0A1R3WWB9</accession>
<dbReference type="AlphaFoldDB" id="A0A1R3WWB9"/>